<evidence type="ECO:0000313" key="14">
    <source>
        <dbReference type="Proteomes" id="UP000187209"/>
    </source>
</evidence>
<evidence type="ECO:0000256" key="8">
    <source>
        <dbReference type="ARBA" id="ARBA00047899"/>
    </source>
</evidence>
<dbReference type="OrthoDB" id="284573at2759"/>
<protein>
    <recommendedName>
        <fullName evidence="2">non-specific serine/threonine protein kinase</fullName>
        <ecNumber evidence="2">2.7.11.1</ecNumber>
    </recommendedName>
</protein>
<dbReference type="InterPro" id="IPR011009">
    <property type="entry name" value="Kinase-like_dom_sf"/>
</dbReference>
<reference evidence="13 14" key="1">
    <citation type="submission" date="2016-11" db="EMBL/GenBank/DDBJ databases">
        <title>The macronuclear genome of Stentor coeruleus: a giant cell with tiny introns.</title>
        <authorList>
            <person name="Slabodnick M."/>
            <person name="Ruby J.G."/>
            <person name="Reiff S.B."/>
            <person name="Swart E.C."/>
            <person name="Gosai S."/>
            <person name="Prabakaran S."/>
            <person name="Witkowska E."/>
            <person name="Larue G.E."/>
            <person name="Fisher S."/>
            <person name="Freeman R.M."/>
            <person name="Gunawardena J."/>
            <person name="Chu W."/>
            <person name="Stover N.A."/>
            <person name="Gregory B.D."/>
            <person name="Nowacki M."/>
            <person name="Derisi J."/>
            <person name="Roy S.W."/>
            <person name="Marshall W.F."/>
            <person name="Sood P."/>
        </authorList>
    </citation>
    <scope>NUCLEOTIDE SEQUENCE [LARGE SCALE GENOMIC DNA]</scope>
    <source>
        <strain evidence="13">WM001</strain>
    </source>
</reference>
<keyword evidence="4" id="KW-0808">Transferase</keyword>
<dbReference type="GO" id="GO:0004674">
    <property type="term" value="F:protein serine/threonine kinase activity"/>
    <property type="evidence" value="ECO:0007669"/>
    <property type="project" value="UniProtKB-KW"/>
</dbReference>
<name>A0A1R2CWX1_9CILI</name>
<dbReference type="PANTHER" id="PTHR43895">
    <property type="entry name" value="CALCIUM/CALMODULIN-DEPENDENT PROTEIN KINASE KINASE-RELATED"/>
    <property type="match status" value="1"/>
</dbReference>
<dbReference type="Pfam" id="PF00069">
    <property type="entry name" value="Pkinase"/>
    <property type="match status" value="1"/>
</dbReference>
<dbReference type="PROSITE" id="PS00108">
    <property type="entry name" value="PROTEIN_KINASE_ST"/>
    <property type="match status" value="1"/>
</dbReference>
<dbReference type="InterPro" id="IPR008271">
    <property type="entry name" value="Ser/Thr_kinase_AS"/>
</dbReference>
<comment type="subunit">
    <text evidence="1">Monomer.</text>
</comment>
<evidence type="ECO:0000256" key="1">
    <source>
        <dbReference type="ARBA" id="ARBA00011245"/>
    </source>
</evidence>
<comment type="catalytic activity">
    <reaction evidence="8">
        <text>L-threonyl-[protein] + ATP = O-phospho-L-threonyl-[protein] + ADP + H(+)</text>
        <dbReference type="Rhea" id="RHEA:46608"/>
        <dbReference type="Rhea" id="RHEA-COMP:11060"/>
        <dbReference type="Rhea" id="RHEA-COMP:11605"/>
        <dbReference type="ChEBI" id="CHEBI:15378"/>
        <dbReference type="ChEBI" id="CHEBI:30013"/>
        <dbReference type="ChEBI" id="CHEBI:30616"/>
        <dbReference type="ChEBI" id="CHEBI:61977"/>
        <dbReference type="ChEBI" id="CHEBI:456216"/>
        <dbReference type="EC" id="2.7.11.1"/>
    </reaction>
</comment>
<evidence type="ECO:0000256" key="2">
    <source>
        <dbReference type="ARBA" id="ARBA00012513"/>
    </source>
</evidence>
<dbReference type="InterPro" id="IPR017441">
    <property type="entry name" value="Protein_kinase_ATP_BS"/>
</dbReference>
<comment type="caution">
    <text evidence="13">The sequence shown here is derived from an EMBL/GenBank/DDBJ whole genome shotgun (WGS) entry which is preliminary data.</text>
</comment>
<evidence type="ECO:0000256" key="7">
    <source>
        <dbReference type="ARBA" id="ARBA00022840"/>
    </source>
</evidence>
<dbReference type="InterPro" id="IPR000719">
    <property type="entry name" value="Prot_kinase_dom"/>
</dbReference>
<organism evidence="13 14">
    <name type="scientific">Stentor coeruleus</name>
    <dbReference type="NCBI Taxonomy" id="5963"/>
    <lineage>
        <taxon>Eukaryota</taxon>
        <taxon>Sar</taxon>
        <taxon>Alveolata</taxon>
        <taxon>Ciliophora</taxon>
        <taxon>Postciliodesmatophora</taxon>
        <taxon>Heterotrichea</taxon>
        <taxon>Heterotrichida</taxon>
        <taxon>Stentoridae</taxon>
        <taxon>Stentor</taxon>
    </lineage>
</organism>
<feature type="domain" description="Protein kinase" evidence="12">
    <location>
        <begin position="11"/>
        <end position="289"/>
    </location>
</feature>
<dbReference type="PROSITE" id="PS50011">
    <property type="entry name" value="PROTEIN_KINASE_DOM"/>
    <property type="match status" value="1"/>
</dbReference>
<dbReference type="Gene3D" id="1.10.510.10">
    <property type="entry name" value="Transferase(Phosphotransferase) domain 1"/>
    <property type="match status" value="1"/>
</dbReference>
<dbReference type="EMBL" id="MPUH01000042">
    <property type="protein sequence ID" value="OMJ93473.1"/>
    <property type="molecule type" value="Genomic_DNA"/>
</dbReference>
<dbReference type="SUPFAM" id="SSF56112">
    <property type="entry name" value="Protein kinase-like (PK-like)"/>
    <property type="match status" value="1"/>
</dbReference>
<sequence>MDMNRSELDHYKVIRTLGIGATAKVKSIIDPNTLQIYAAKIIKKSENSSTISNFRNLMQNEVQVLSNLAHKNIVTFINSSENGIYVKKNNKGTYSCMYIIMEFCPNGTLFDLLYNSGSLSEPIVRFYFKQILLSLESCHNAGIVHRDLKPENILFDRSYNLKLSDFGYSKLLNPISSSELLRTRVGTKSYMAPEIYQNQHYSGQSADIFSSGVILFLMLAHNPPFSKADPHDNLYRKISSHDPMFWKIHSRCKPDSFFSEDFKDLIEKMLEINPEKRLDLGQVISHSWVLGQTASLNEIKEIVGKRMEKIKESAEQARLQRKEDMGMVCNNGKYYRGDPLSSDSLTLSFELPQSVYKVPYISERGVVDNRFTGIVTGLQPKEIITILSNELGAYDAKCEVIENTYNFRAKITTENDVIFFKCELYKTNEELYVVDFCIYNGDLLEAMNIFKVIENKIIEAQDDEEEIEYGIIAD</sequence>
<accession>A0A1R2CWX1</accession>
<dbReference type="SUPFAM" id="SSF103243">
    <property type="entry name" value="KA1-like"/>
    <property type="match status" value="1"/>
</dbReference>
<evidence type="ECO:0000256" key="11">
    <source>
        <dbReference type="RuleBase" id="RU000304"/>
    </source>
</evidence>
<dbReference type="Proteomes" id="UP000187209">
    <property type="component" value="Unassembled WGS sequence"/>
</dbReference>
<dbReference type="InterPro" id="IPR028375">
    <property type="entry name" value="KA1/Ssp2_C"/>
</dbReference>
<dbReference type="GO" id="GO:0106310">
    <property type="term" value="F:protein serine kinase activity"/>
    <property type="evidence" value="ECO:0007669"/>
    <property type="project" value="RHEA"/>
</dbReference>
<dbReference type="PANTHER" id="PTHR43895:SF32">
    <property type="entry name" value="SERINE_THREONINE-PROTEIN KINASE CHK1"/>
    <property type="match status" value="1"/>
</dbReference>
<evidence type="ECO:0000256" key="5">
    <source>
        <dbReference type="ARBA" id="ARBA00022741"/>
    </source>
</evidence>
<keyword evidence="6" id="KW-0418">Kinase</keyword>
<comment type="catalytic activity">
    <reaction evidence="9">
        <text>L-seryl-[protein] + ATP = O-phospho-L-seryl-[protein] + ADP + H(+)</text>
        <dbReference type="Rhea" id="RHEA:17989"/>
        <dbReference type="Rhea" id="RHEA-COMP:9863"/>
        <dbReference type="Rhea" id="RHEA-COMP:11604"/>
        <dbReference type="ChEBI" id="CHEBI:15378"/>
        <dbReference type="ChEBI" id="CHEBI:29999"/>
        <dbReference type="ChEBI" id="CHEBI:30616"/>
        <dbReference type="ChEBI" id="CHEBI:83421"/>
        <dbReference type="ChEBI" id="CHEBI:456216"/>
        <dbReference type="EC" id="2.7.11.1"/>
    </reaction>
</comment>
<keyword evidence="7 10" id="KW-0067">ATP-binding</keyword>
<evidence type="ECO:0000256" key="9">
    <source>
        <dbReference type="ARBA" id="ARBA00048679"/>
    </source>
</evidence>
<dbReference type="EC" id="2.7.11.1" evidence="2"/>
<dbReference type="AlphaFoldDB" id="A0A1R2CWX1"/>
<gene>
    <name evidence="13" type="ORF">SteCoe_3595</name>
</gene>
<dbReference type="SMART" id="SM00220">
    <property type="entry name" value="S_TKc"/>
    <property type="match status" value="1"/>
</dbReference>
<dbReference type="GO" id="GO:0007165">
    <property type="term" value="P:signal transduction"/>
    <property type="evidence" value="ECO:0007669"/>
    <property type="project" value="TreeGrafter"/>
</dbReference>
<dbReference type="GO" id="GO:0005524">
    <property type="term" value="F:ATP binding"/>
    <property type="evidence" value="ECO:0007669"/>
    <property type="project" value="UniProtKB-UniRule"/>
</dbReference>
<dbReference type="Gene3D" id="3.30.310.80">
    <property type="entry name" value="Kinase associated domain 1, KA1"/>
    <property type="match status" value="1"/>
</dbReference>
<evidence type="ECO:0000256" key="6">
    <source>
        <dbReference type="ARBA" id="ARBA00022777"/>
    </source>
</evidence>
<dbReference type="PROSITE" id="PS00107">
    <property type="entry name" value="PROTEIN_KINASE_ATP"/>
    <property type="match status" value="1"/>
</dbReference>
<feature type="binding site" evidence="10">
    <location>
        <position position="44"/>
    </location>
    <ligand>
        <name>ATP</name>
        <dbReference type="ChEBI" id="CHEBI:30616"/>
    </ligand>
</feature>
<evidence type="ECO:0000256" key="4">
    <source>
        <dbReference type="ARBA" id="ARBA00022679"/>
    </source>
</evidence>
<keyword evidence="14" id="KW-1185">Reference proteome</keyword>
<keyword evidence="3 11" id="KW-0723">Serine/threonine-protein kinase</keyword>
<proteinExistence type="inferred from homology"/>
<evidence type="ECO:0000256" key="3">
    <source>
        <dbReference type="ARBA" id="ARBA00022527"/>
    </source>
</evidence>
<evidence type="ECO:0000256" key="10">
    <source>
        <dbReference type="PROSITE-ProRule" id="PRU10141"/>
    </source>
</evidence>
<evidence type="ECO:0000259" key="12">
    <source>
        <dbReference type="PROSITE" id="PS50011"/>
    </source>
</evidence>
<keyword evidence="5 10" id="KW-0547">Nucleotide-binding</keyword>
<evidence type="ECO:0000313" key="13">
    <source>
        <dbReference type="EMBL" id="OMJ93473.1"/>
    </source>
</evidence>
<comment type="similarity">
    <text evidence="11">Belongs to the protein kinase superfamily.</text>
</comment>
<dbReference type="FunFam" id="1.10.510.10:FF:000571">
    <property type="entry name" value="Maternal embryonic leucine zipper kinase"/>
    <property type="match status" value="1"/>
</dbReference>